<keyword evidence="3" id="KW-1185">Reference proteome</keyword>
<evidence type="ECO:0000313" key="3">
    <source>
        <dbReference type="Proteomes" id="UP000277580"/>
    </source>
</evidence>
<evidence type="ECO:0008006" key="4">
    <source>
        <dbReference type="Google" id="ProtNLM"/>
    </source>
</evidence>
<dbReference type="Proteomes" id="UP000277580">
    <property type="component" value="Unassembled WGS sequence"/>
</dbReference>
<dbReference type="InParanoid" id="A0A3N4KMK1"/>
<dbReference type="AlphaFoldDB" id="A0A3N4KMK1"/>
<sequence>MGTIKKFVQDISFFIFFRSDRMDVMYGKVVWSRRFSFFSLPSLLPPPPPSLSRYVILLCMLLWIFTWYSPPPPLVFGIAVLRVLICFLCCS</sequence>
<reference evidence="2 3" key="1">
    <citation type="journal article" date="2018" name="Nat. Ecol. Evol.">
        <title>Pezizomycetes genomes reveal the molecular basis of ectomycorrhizal truffle lifestyle.</title>
        <authorList>
            <person name="Murat C."/>
            <person name="Payen T."/>
            <person name="Noel B."/>
            <person name="Kuo A."/>
            <person name="Morin E."/>
            <person name="Chen J."/>
            <person name="Kohler A."/>
            <person name="Krizsan K."/>
            <person name="Balestrini R."/>
            <person name="Da Silva C."/>
            <person name="Montanini B."/>
            <person name="Hainaut M."/>
            <person name="Levati E."/>
            <person name="Barry K.W."/>
            <person name="Belfiori B."/>
            <person name="Cichocki N."/>
            <person name="Clum A."/>
            <person name="Dockter R.B."/>
            <person name="Fauchery L."/>
            <person name="Guy J."/>
            <person name="Iotti M."/>
            <person name="Le Tacon F."/>
            <person name="Lindquist E.A."/>
            <person name="Lipzen A."/>
            <person name="Malagnac F."/>
            <person name="Mello A."/>
            <person name="Molinier V."/>
            <person name="Miyauchi S."/>
            <person name="Poulain J."/>
            <person name="Riccioni C."/>
            <person name="Rubini A."/>
            <person name="Sitrit Y."/>
            <person name="Splivallo R."/>
            <person name="Traeger S."/>
            <person name="Wang M."/>
            <person name="Zifcakova L."/>
            <person name="Wipf D."/>
            <person name="Zambonelli A."/>
            <person name="Paolocci F."/>
            <person name="Nowrousian M."/>
            <person name="Ottonello S."/>
            <person name="Baldrian P."/>
            <person name="Spatafora J.W."/>
            <person name="Henrissat B."/>
            <person name="Nagy L.G."/>
            <person name="Aury J.M."/>
            <person name="Wincker P."/>
            <person name="Grigoriev I.V."/>
            <person name="Bonfante P."/>
            <person name="Martin F.M."/>
        </authorList>
    </citation>
    <scope>NUCLEOTIDE SEQUENCE [LARGE SCALE GENOMIC DNA]</scope>
    <source>
        <strain evidence="2 3">CCBAS932</strain>
    </source>
</reference>
<gene>
    <name evidence="2" type="ORF">P167DRAFT_251287</name>
</gene>
<keyword evidence="1" id="KW-0812">Transmembrane</keyword>
<accession>A0A3N4KMK1</accession>
<feature type="transmembrane region" description="Helical" evidence="1">
    <location>
        <begin position="74"/>
        <end position="90"/>
    </location>
</feature>
<dbReference type="EMBL" id="ML119142">
    <property type="protein sequence ID" value="RPB10648.1"/>
    <property type="molecule type" value="Genomic_DNA"/>
</dbReference>
<keyword evidence="1" id="KW-0472">Membrane</keyword>
<evidence type="ECO:0000256" key="1">
    <source>
        <dbReference type="SAM" id="Phobius"/>
    </source>
</evidence>
<keyword evidence="1" id="KW-1133">Transmembrane helix</keyword>
<protein>
    <recommendedName>
        <fullName evidence="4">Transmembrane protein</fullName>
    </recommendedName>
</protein>
<evidence type="ECO:0000313" key="2">
    <source>
        <dbReference type="EMBL" id="RPB10648.1"/>
    </source>
</evidence>
<name>A0A3N4KMK1_9PEZI</name>
<organism evidence="2 3">
    <name type="scientific">Morchella conica CCBAS932</name>
    <dbReference type="NCBI Taxonomy" id="1392247"/>
    <lineage>
        <taxon>Eukaryota</taxon>
        <taxon>Fungi</taxon>
        <taxon>Dikarya</taxon>
        <taxon>Ascomycota</taxon>
        <taxon>Pezizomycotina</taxon>
        <taxon>Pezizomycetes</taxon>
        <taxon>Pezizales</taxon>
        <taxon>Morchellaceae</taxon>
        <taxon>Morchella</taxon>
    </lineage>
</organism>
<proteinExistence type="predicted"/>